<dbReference type="Proteomes" id="UP000218887">
    <property type="component" value="Unassembled WGS sequence"/>
</dbReference>
<comment type="caution">
    <text evidence="1">The sequence shown here is derived from an EMBL/GenBank/DDBJ whole genome shotgun (WGS) entry which is preliminary data.</text>
</comment>
<accession>A0A2A2IDW0</accession>
<dbReference type="RefSeq" id="WP_095654793.1">
    <property type="nucleotide sequence ID" value="NZ_NPOA01000004.1"/>
</dbReference>
<sequence length="207" mass="23525">MEISITRSLSEIKMLNKRISRKISDSIFGGYSVGKKVMTGYDTKEDLEQTVKSDFDSVNDLIARRNEVKSAIVMSNATTKVEIAGVKYTVAEAIERKSSIEYEEHLLNRLKNTYTQIVSRVDDVNDDMNRRLDKHLETLFSKEAKTDVQQTDSVVKSFKEQNEAKLIDPIGLKTQIEKLEQKIEDFLTEVDHVLSTSNAITTINVSE</sequence>
<evidence type="ECO:0000313" key="1">
    <source>
        <dbReference type="EMBL" id="PAV30191.1"/>
    </source>
</evidence>
<proteinExistence type="predicted"/>
<dbReference type="EMBL" id="NPOA01000004">
    <property type="protein sequence ID" value="PAV30191.1"/>
    <property type="molecule type" value="Genomic_DNA"/>
</dbReference>
<name>A0A2A2IDW0_9BACI</name>
<protein>
    <submittedName>
        <fullName evidence="1">Uncharacterized protein</fullName>
    </submittedName>
</protein>
<dbReference type="AlphaFoldDB" id="A0A2A2IDW0"/>
<reference evidence="1 2" key="1">
    <citation type="submission" date="2017-08" db="EMBL/GenBank/DDBJ databases">
        <title>Virgibacillus indicus sp. nov. and Virgibacillus profoundi sp. nov, two moderately halophilic bacteria isolated from marine sediment by using the Microfluidic Streak Plate.</title>
        <authorList>
            <person name="Xu B."/>
            <person name="Hu B."/>
            <person name="Wang J."/>
            <person name="Zhu Y."/>
            <person name="Huang L."/>
            <person name="Du W."/>
            <person name="Huang Y."/>
        </authorList>
    </citation>
    <scope>NUCLEOTIDE SEQUENCE [LARGE SCALE GENOMIC DNA]</scope>
    <source>
        <strain evidence="1 2">IO3-P3-H5</strain>
    </source>
</reference>
<dbReference type="OrthoDB" id="2086746at2"/>
<evidence type="ECO:0000313" key="2">
    <source>
        <dbReference type="Proteomes" id="UP000218887"/>
    </source>
</evidence>
<gene>
    <name evidence="1" type="ORF">CIL05_06910</name>
</gene>
<organism evidence="1 2">
    <name type="scientific">Virgibacillus profundi</name>
    <dbReference type="NCBI Taxonomy" id="2024555"/>
    <lineage>
        <taxon>Bacteria</taxon>
        <taxon>Bacillati</taxon>
        <taxon>Bacillota</taxon>
        <taxon>Bacilli</taxon>
        <taxon>Bacillales</taxon>
        <taxon>Bacillaceae</taxon>
        <taxon>Virgibacillus</taxon>
    </lineage>
</organism>
<keyword evidence="2" id="KW-1185">Reference proteome</keyword>